<accession>A0A951QR60</accession>
<dbReference type="NCBIfam" id="NF045647">
    <property type="entry name" value="alr0857_fam"/>
    <property type="match status" value="1"/>
</dbReference>
<dbReference type="AlphaFoldDB" id="A0A951QR60"/>
<dbReference type="InterPro" id="IPR054664">
    <property type="entry name" value="Alr0857-like"/>
</dbReference>
<gene>
    <name evidence="1" type="ORF">KME60_26935</name>
</gene>
<dbReference type="EMBL" id="JAHHGZ010000037">
    <property type="protein sequence ID" value="MBW4670959.1"/>
    <property type="molecule type" value="Genomic_DNA"/>
</dbReference>
<evidence type="ECO:0000313" key="2">
    <source>
        <dbReference type="Proteomes" id="UP000729701"/>
    </source>
</evidence>
<evidence type="ECO:0000313" key="1">
    <source>
        <dbReference type="EMBL" id="MBW4670959.1"/>
    </source>
</evidence>
<reference evidence="1" key="1">
    <citation type="submission" date="2021-05" db="EMBL/GenBank/DDBJ databases">
        <authorList>
            <person name="Pietrasiak N."/>
            <person name="Ward R."/>
            <person name="Stajich J.E."/>
            <person name="Kurbessoian T."/>
        </authorList>
    </citation>
    <scope>NUCLEOTIDE SEQUENCE</scope>
    <source>
        <strain evidence="1">GSE-NOS-MK-12-04C</strain>
    </source>
</reference>
<name>A0A951QR60_9CYAN</name>
<organism evidence="1 2">
    <name type="scientific">Cyanomargarita calcarea GSE-NOS-MK-12-04C</name>
    <dbReference type="NCBI Taxonomy" id="2839659"/>
    <lineage>
        <taxon>Bacteria</taxon>
        <taxon>Bacillati</taxon>
        <taxon>Cyanobacteriota</taxon>
        <taxon>Cyanophyceae</taxon>
        <taxon>Nostocales</taxon>
        <taxon>Cyanomargaritaceae</taxon>
        <taxon>Cyanomargarita</taxon>
    </lineage>
</organism>
<reference evidence="1" key="2">
    <citation type="journal article" date="2022" name="Microbiol. Resour. Announc.">
        <title>Metagenome Sequencing to Explore Phylogenomics of Terrestrial Cyanobacteria.</title>
        <authorList>
            <person name="Ward R.D."/>
            <person name="Stajich J.E."/>
            <person name="Johansen J.R."/>
            <person name="Huntemann M."/>
            <person name="Clum A."/>
            <person name="Foster B."/>
            <person name="Foster B."/>
            <person name="Roux S."/>
            <person name="Palaniappan K."/>
            <person name="Varghese N."/>
            <person name="Mukherjee S."/>
            <person name="Reddy T.B.K."/>
            <person name="Daum C."/>
            <person name="Copeland A."/>
            <person name="Chen I.A."/>
            <person name="Ivanova N.N."/>
            <person name="Kyrpides N.C."/>
            <person name="Shapiro N."/>
            <person name="Eloe-Fadrosh E.A."/>
            <person name="Pietrasiak N."/>
        </authorList>
    </citation>
    <scope>NUCLEOTIDE SEQUENCE</scope>
    <source>
        <strain evidence="1">GSE-NOS-MK-12-04C</strain>
    </source>
</reference>
<proteinExistence type="predicted"/>
<sequence length="133" mass="15116">MLKLIYTENSFTLERLEESLEAWVNTRVILSLHSATSFHIKSSTAAFLIRDEEIKFFKTAKSPSSPRNELENVSQENLIDICRCDAEYLEVTFKGVWMTSDIICETGVFVTNLSPSAELLFQKLSQSGQFCHA</sequence>
<protein>
    <submittedName>
        <fullName evidence="1">Uncharacterized protein</fullName>
    </submittedName>
</protein>
<comment type="caution">
    <text evidence="1">The sequence shown here is derived from an EMBL/GenBank/DDBJ whole genome shotgun (WGS) entry which is preliminary data.</text>
</comment>
<dbReference type="Proteomes" id="UP000729701">
    <property type="component" value="Unassembled WGS sequence"/>
</dbReference>